<proteinExistence type="predicted"/>
<dbReference type="Proteomes" id="UP000682005">
    <property type="component" value="Chromosome 2"/>
</dbReference>
<dbReference type="EMBL" id="CP012075">
    <property type="protein sequence ID" value="AKU70494.1"/>
    <property type="molecule type" value="Genomic_DNA"/>
</dbReference>
<evidence type="ECO:0000313" key="3">
    <source>
        <dbReference type="Proteomes" id="UP000060345"/>
    </source>
</evidence>
<dbReference type="OrthoDB" id="1090083at2"/>
<dbReference type="EMBL" id="CP072369">
    <property type="protein sequence ID" value="QUB86129.1"/>
    <property type="molecule type" value="Genomic_DNA"/>
</dbReference>
<dbReference type="AlphaFoldDB" id="A0A0K1NN53"/>
<name>A0A0K1NN53_9BACT</name>
<gene>
    <name evidence="1" type="ORF">ADJ77_12135</name>
    <name evidence="2" type="ORF">J5A51_02365</name>
</gene>
<dbReference type="RefSeq" id="WP_025078613.1">
    <property type="nucleotide sequence ID" value="NZ_BAKO01000019.1"/>
</dbReference>
<reference evidence="2 4" key="2">
    <citation type="submission" date="2021-03" db="EMBL/GenBank/DDBJ databases">
        <title>Human Oral Microbial Genomes.</title>
        <authorList>
            <person name="Johnston C.D."/>
            <person name="Chen T."/>
            <person name="Dewhirst F.E."/>
        </authorList>
    </citation>
    <scope>NUCLEOTIDE SEQUENCE [LARGE SCALE GENOMIC DNA]</scope>
    <source>
        <strain evidence="2 4">W1435</strain>
    </source>
</reference>
<evidence type="ECO:0000313" key="2">
    <source>
        <dbReference type="EMBL" id="QUB86129.1"/>
    </source>
</evidence>
<dbReference type="Proteomes" id="UP000060345">
    <property type="component" value="Chromosome 2"/>
</dbReference>
<evidence type="ECO:0000313" key="4">
    <source>
        <dbReference type="Proteomes" id="UP000682005"/>
    </source>
</evidence>
<organism evidence="1 3">
    <name type="scientific">Prevotella fusca JCM 17724</name>
    <dbReference type="NCBI Taxonomy" id="1236517"/>
    <lineage>
        <taxon>Bacteria</taxon>
        <taxon>Pseudomonadati</taxon>
        <taxon>Bacteroidota</taxon>
        <taxon>Bacteroidia</taxon>
        <taxon>Bacteroidales</taxon>
        <taxon>Prevotellaceae</taxon>
        <taxon>Prevotella</taxon>
    </lineage>
</organism>
<evidence type="ECO:0000313" key="1">
    <source>
        <dbReference type="EMBL" id="AKU70494.1"/>
    </source>
</evidence>
<accession>A0A0K1NN53</accession>
<sequence>MIDKRQQVIKERLQRFAMDLWNITDPGQMDPVIDLILDVVAYNSSRLYQSIDESDASILHRLARLLVPHKWSLPSPAHALLTVTPQNDDVRWLSPTDLFYTKKMVFERGQIDIGFSPLSKYPLLNARINTIALEQKLIRYTEDDQYDEELPVDFPDGNEDSMWVGLKLSEEQLRLTKHIVFCILPDNNHLAPFVKEIKAYGSNGQPLGVSVPDFPLPNSEKYPYFEDITSYYANSFIQIDLEKQHRSSRPFSDFPAEWNAEETTTGRENLFWIKLCFPQAFLHTNLEKVRVLLNTYPAVNRNLAVNRHDFTKQGSIIPLPCNNSQFILNVESLQDDLNHEYVDVAQHYGEQSFGTYSLYYGNIERFDSDNARTLILKLLQLAREDGSAFNSLNVGVLIAQLGELYNKIEEIEKTAYDAIQTKGMSRTFLFTQPYKGVHSGEVRYWTTDGEIANGLDNRAPFFRFDNARFSMRGISFQTVTKQGNSHNNEHDLINRLRYGLLTRDRIVTNEDVKSFLQCHLGQSADGIDIKDGIAISPDIRRGIIRTTEVRIRLSRIGKAERTDLPAMTCFLEEELSKRSVSNTPYKIFFV</sequence>
<dbReference type="Pfam" id="PF05947">
    <property type="entry name" value="T6SS_TssF"/>
    <property type="match status" value="1"/>
</dbReference>
<reference evidence="1 3" key="1">
    <citation type="submission" date="2015-07" db="EMBL/GenBank/DDBJ databases">
        <authorList>
            <person name="Noorani M."/>
        </authorList>
    </citation>
    <scope>NUCLEOTIDE SEQUENCE [LARGE SCALE GENOMIC DNA]</scope>
    <source>
        <strain evidence="1 3">W1435</strain>
    </source>
</reference>
<dbReference type="eggNOG" id="COG3519">
    <property type="taxonomic scope" value="Bacteria"/>
</dbReference>
<dbReference type="InterPro" id="IPR010272">
    <property type="entry name" value="T6SS_TssF"/>
</dbReference>
<keyword evidence="4" id="KW-1185">Reference proteome</keyword>
<protein>
    <submittedName>
        <fullName evidence="2">Type VI secretion system baseplate subunit TssF</fullName>
    </submittedName>
</protein>
<dbReference type="STRING" id="1236517.ADJ77_12135"/>
<dbReference type="KEGG" id="pfus:ADJ77_12135"/>